<accession>A0A2H0C3Y9</accession>
<proteinExistence type="predicted"/>
<name>A0A2H0C3Y9_9BACT</name>
<dbReference type="AlphaFoldDB" id="A0A2H0C3Y9"/>
<evidence type="ECO:0000313" key="1">
    <source>
        <dbReference type="EMBL" id="PIP64479.1"/>
    </source>
</evidence>
<organism evidence="1 2">
    <name type="scientific">Candidatus Roizmanbacteria bacterium CG22_combo_CG10-13_8_21_14_all_33_16</name>
    <dbReference type="NCBI Taxonomy" id="1974859"/>
    <lineage>
        <taxon>Bacteria</taxon>
        <taxon>Candidatus Roizmaniibacteriota</taxon>
    </lineage>
</organism>
<dbReference type="Proteomes" id="UP000230802">
    <property type="component" value="Unassembled WGS sequence"/>
</dbReference>
<reference evidence="1 2" key="1">
    <citation type="submission" date="2017-09" db="EMBL/GenBank/DDBJ databases">
        <title>Depth-based differentiation of microbial function through sediment-hosted aquifers and enrichment of novel symbionts in the deep terrestrial subsurface.</title>
        <authorList>
            <person name="Probst A.J."/>
            <person name="Ladd B."/>
            <person name="Jarett J.K."/>
            <person name="Geller-Mcgrath D.E."/>
            <person name="Sieber C.M."/>
            <person name="Emerson J.B."/>
            <person name="Anantharaman K."/>
            <person name="Thomas B.C."/>
            <person name="Malmstrom R."/>
            <person name="Stieglmeier M."/>
            <person name="Klingl A."/>
            <person name="Woyke T."/>
            <person name="Ryan C.M."/>
            <person name="Banfield J.F."/>
        </authorList>
    </citation>
    <scope>NUCLEOTIDE SEQUENCE [LARGE SCALE GENOMIC DNA]</scope>
    <source>
        <strain evidence="1">CG22_combo_CG10-13_8_21_14_all_33_16</strain>
    </source>
</reference>
<comment type="caution">
    <text evidence="1">The sequence shown here is derived from an EMBL/GenBank/DDBJ whole genome shotgun (WGS) entry which is preliminary data.</text>
</comment>
<gene>
    <name evidence="1" type="ORF">COW96_02300</name>
</gene>
<sequence>MANTEMTPQQKGVELVKLLTDSQNNLLKLENLRVIHPATDTRLQITDPANQTYDCSAFVSMSQELVSSLPGSRLSPEQLLQVLNPDQVREREQKANSLINGVPEQASGMVFQHEESLGETNGKFALNVYSGSANKHSVRLSELAKEAFDYKIKIESLPLSSEDEKKELTQRYDQVRVEYQKVLVDVMRPIHNNQTQQSSLEQKPELVIEEDCIASADSLVGVMKYLTDSQSSLIEGRKIKINIAIATAQAVLVLRKFALDNGLDLEINAGYLGWGLTAGTKTQGTETRAHANYIQWTPDVVEKITDSSLKARINALKDGDNLPQVVGDMGDMVRVLPGEHNETCPWNLKRIEKIGEEGAVEIVNKPDNVAVFAAKRMWDSERGYGVAINKVSLAENPAQVQSITMVLANGGYGMWAIMQGALEED</sequence>
<dbReference type="EMBL" id="PCTD01000098">
    <property type="protein sequence ID" value="PIP64479.1"/>
    <property type="molecule type" value="Genomic_DNA"/>
</dbReference>
<protein>
    <submittedName>
        <fullName evidence="1">Uncharacterized protein</fullName>
    </submittedName>
</protein>
<evidence type="ECO:0000313" key="2">
    <source>
        <dbReference type="Proteomes" id="UP000230802"/>
    </source>
</evidence>